<feature type="transmembrane region" description="Helical" evidence="2">
    <location>
        <begin position="226"/>
        <end position="244"/>
    </location>
</feature>
<feature type="transmembrane region" description="Helical" evidence="2">
    <location>
        <begin position="130"/>
        <end position="150"/>
    </location>
</feature>
<dbReference type="OrthoDB" id="9792534at2"/>
<dbReference type="RefSeq" id="WP_146446395.1">
    <property type="nucleotide sequence ID" value="NZ_SJPR01000006.1"/>
</dbReference>
<evidence type="ECO:0000313" key="4">
    <source>
        <dbReference type="EMBL" id="TWT94855.1"/>
    </source>
</evidence>
<keyword evidence="2" id="KW-0812">Transmembrane</keyword>
<feature type="transmembrane region" description="Helical" evidence="2">
    <location>
        <begin position="50"/>
        <end position="70"/>
    </location>
</feature>
<accession>A0A5C6A656</accession>
<organism evidence="4 5">
    <name type="scientific">Botrimarina colliarenosi</name>
    <dbReference type="NCBI Taxonomy" id="2528001"/>
    <lineage>
        <taxon>Bacteria</taxon>
        <taxon>Pseudomonadati</taxon>
        <taxon>Planctomycetota</taxon>
        <taxon>Planctomycetia</taxon>
        <taxon>Pirellulales</taxon>
        <taxon>Lacipirellulaceae</taxon>
        <taxon>Botrimarina</taxon>
    </lineage>
</organism>
<keyword evidence="5" id="KW-1185">Reference proteome</keyword>
<dbReference type="GO" id="GO:0006629">
    <property type="term" value="P:lipid metabolic process"/>
    <property type="evidence" value="ECO:0007669"/>
    <property type="project" value="InterPro"/>
</dbReference>
<gene>
    <name evidence="4" type="ORF">Pla108_37060</name>
</gene>
<dbReference type="AlphaFoldDB" id="A0A5C6A656"/>
<feature type="domain" description="Fatty acid desaturase" evidence="3">
    <location>
        <begin position="45"/>
        <end position="321"/>
    </location>
</feature>
<proteinExistence type="predicted"/>
<dbReference type="InterPro" id="IPR005804">
    <property type="entry name" value="FA_desaturase_dom"/>
</dbReference>
<evidence type="ECO:0000313" key="5">
    <source>
        <dbReference type="Proteomes" id="UP000317421"/>
    </source>
</evidence>
<comment type="caution">
    <text evidence="4">The sequence shown here is derived from an EMBL/GenBank/DDBJ whole genome shotgun (WGS) entry which is preliminary data.</text>
</comment>
<dbReference type="Proteomes" id="UP000317421">
    <property type="component" value="Unassembled WGS sequence"/>
</dbReference>
<evidence type="ECO:0000256" key="1">
    <source>
        <dbReference type="SAM" id="MobiDB-lite"/>
    </source>
</evidence>
<reference evidence="4 5" key="1">
    <citation type="submission" date="2019-02" db="EMBL/GenBank/DDBJ databases">
        <title>Deep-cultivation of Planctomycetes and their phenomic and genomic characterization uncovers novel biology.</title>
        <authorList>
            <person name="Wiegand S."/>
            <person name="Jogler M."/>
            <person name="Boedeker C."/>
            <person name="Pinto D."/>
            <person name="Vollmers J."/>
            <person name="Rivas-Marin E."/>
            <person name="Kohn T."/>
            <person name="Peeters S.H."/>
            <person name="Heuer A."/>
            <person name="Rast P."/>
            <person name="Oberbeckmann S."/>
            <person name="Bunk B."/>
            <person name="Jeske O."/>
            <person name="Meyerdierks A."/>
            <person name="Storesund J.E."/>
            <person name="Kallscheuer N."/>
            <person name="Luecker S."/>
            <person name="Lage O.M."/>
            <person name="Pohl T."/>
            <person name="Merkel B.J."/>
            <person name="Hornburger P."/>
            <person name="Mueller R.-W."/>
            <person name="Bruemmer F."/>
            <person name="Labrenz M."/>
            <person name="Spormann A.M."/>
            <person name="Op Den Camp H."/>
            <person name="Overmann J."/>
            <person name="Amann R."/>
            <person name="Jetten M.S.M."/>
            <person name="Mascher T."/>
            <person name="Medema M.H."/>
            <person name="Devos D.P."/>
            <person name="Kaster A.-K."/>
            <person name="Ovreas L."/>
            <person name="Rohde M."/>
            <person name="Galperin M.Y."/>
            <person name="Jogler C."/>
        </authorList>
    </citation>
    <scope>NUCLEOTIDE SEQUENCE [LARGE SCALE GENOMIC DNA]</scope>
    <source>
        <strain evidence="4 5">Pla108</strain>
    </source>
</reference>
<feature type="transmembrane region" description="Helical" evidence="2">
    <location>
        <begin position="196"/>
        <end position="214"/>
    </location>
</feature>
<evidence type="ECO:0000256" key="2">
    <source>
        <dbReference type="SAM" id="Phobius"/>
    </source>
</evidence>
<keyword evidence="2" id="KW-1133">Transmembrane helix</keyword>
<dbReference type="Pfam" id="PF00487">
    <property type="entry name" value="FA_desaturase"/>
    <property type="match status" value="1"/>
</dbReference>
<feature type="region of interest" description="Disordered" evidence="1">
    <location>
        <begin position="340"/>
        <end position="404"/>
    </location>
</feature>
<dbReference type="CDD" id="cd01060">
    <property type="entry name" value="Membrane-FADS-like"/>
    <property type="match status" value="1"/>
</dbReference>
<feature type="compositionally biased region" description="Polar residues" evidence="1">
    <location>
        <begin position="342"/>
        <end position="356"/>
    </location>
</feature>
<dbReference type="EMBL" id="SJPR01000006">
    <property type="protein sequence ID" value="TWT94855.1"/>
    <property type="molecule type" value="Genomic_DNA"/>
</dbReference>
<name>A0A5C6A656_9BACT</name>
<feature type="transmembrane region" description="Helical" evidence="2">
    <location>
        <begin position="20"/>
        <end position="38"/>
    </location>
</feature>
<evidence type="ECO:0000259" key="3">
    <source>
        <dbReference type="Pfam" id="PF00487"/>
    </source>
</evidence>
<keyword evidence="2" id="KW-0472">Membrane</keyword>
<protein>
    <submittedName>
        <fullName evidence="4">Fatty acid desaturase</fullName>
    </submittedName>
</protein>
<sequence>MREARSLLREDDLRPQLWRYWVDLLSSWVGLIAGIQLMQAGALPWPARAAAFAMAVILGYRCALFTHEIAHQPEKNFRAFRFVWNLLIGIPFLMPSFTYSTHLDHHRRRSYGTSHDGEYLPFGSRPVWHLLGYLAESFIIPILAIVRFGVMTPLTWLGQPFRDWVHRHASSMIIDPAYVRPLPSDRQLRNIRMQEIACFGFLVIASFMIVRSWMGVGILDPWLLPHVYAVAVTILFVNSVRTLGAHRYYYDRRAANDEPMSFTEQLLDSINYPHRPWLTTLWAPVGLQYHALHHLFPSMPYHAMPKAHRRLMEGLPADSPYRLTESPGLPQALANLWRRARQSGQDTAPSSFTETVSPRGDVRHDAPTSGPITTPSRRHATSYSAAPPPSRRSSAKGRSSQESS</sequence>
<feature type="transmembrane region" description="Helical" evidence="2">
    <location>
        <begin position="82"/>
        <end position="100"/>
    </location>
</feature>